<evidence type="ECO:0000256" key="7">
    <source>
        <dbReference type="ARBA" id="ARBA00022490"/>
    </source>
</evidence>
<dbReference type="InterPro" id="IPR043160">
    <property type="entry name" value="Dynein_C_barrel"/>
</dbReference>
<dbReference type="SUPFAM" id="SSF52540">
    <property type="entry name" value="P-loop containing nucleoside triphosphate hydrolases"/>
    <property type="match status" value="3"/>
</dbReference>
<dbReference type="InterPro" id="IPR024317">
    <property type="entry name" value="Dynein_heavy_chain_D4_dom"/>
</dbReference>
<feature type="coiled-coil region" evidence="20">
    <location>
        <begin position="2378"/>
        <end position="2447"/>
    </location>
</feature>
<dbReference type="GO" id="GO:0045505">
    <property type="term" value="F:dynein intermediate chain binding"/>
    <property type="evidence" value="ECO:0007669"/>
    <property type="project" value="InterPro"/>
</dbReference>
<dbReference type="InterPro" id="IPR042228">
    <property type="entry name" value="Dynein_linker_3"/>
</dbReference>
<evidence type="ECO:0000256" key="15">
    <source>
        <dbReference type="ARBA" id="ARBA00023136"/>
    </source>
</evidence>
<evidence type="ECO:0000259" key="24">
    <source>
        <dbReference type="Pfam" id="PF12774"/>
    </source>
</evidence>
<dbReference type="InterPro" id="IPR043157">
    <property type="entry name" value="Dynein_AAA1S"/>
</dbReference>
<dbReference type="GO" id="GO:0051959">
    <property type="term" value="F:dynein light intermediate chain binding"/>
    <property type="evidence" value="ECO:0007669"/>
    <property type="project" value="InterPro"/>
</dbReference>
<feature type="domain" description="Dynein heavy chain coiled coil stalk" evidence="25">
    <location>
        <begin position="2365"/>
        <end position="2695"/>
    </location>
</feature>
<keyword evidence="15" id="KW-0472">Membrane</keyword>
<dbReference type="Gene3D" id="1.10.8.1220">
    <property type="match status" value="1"/>
</dbReference>
<dbReference type="InterPro" id="IPR013594">
    <property type="entry name" value="Dynein_heavy_tail"/>
</dbReference>
<dbReference type="Pfam" id="PF03028">
    <property type="entry name" value="Dynein_heavy"/>
    <property type="match status" value="1"/>
</dbReference>
<keyword evidence="6" id="KW-1003">Cell membrane</keyword>
<evidence type="ECO:0000259" key="28">
    <source>
        <dbReference type="Pfam" id="PF18198"/>
    </source>
</evidence>
<evidence type="ECO:0000256" key="11">
    <source>
        <dbReference type="ARBA" id="ARBA00022840"/>
    </source>
</evidence>
<proteinExistence type="inferred from homology"/>
<accession>A0A158R4I4</accession>
<dbReference type="Pfam" id="PF12774">
    <property type="entry name" value="AAA_6"/>
    <property type="match status" value="1"/>
</dbReference>
<dbReference type="FunFam" id="1.10.8.720:FF:000003">
    <property type="entry name" value="Cytoplasmic dynein heavy chain 2"/>
    <property type="match status" value="1"/>
</dbReference>
<dbReference type="Pfam" id="PF12775">
    <property type="entry name" value="AAA_7"/>
    <property type="match status" value="1"/>
</dbReference>
<feature type="domain" description="Dynein heavy chain ATP-binding dynein motor region" evidence="27">
    <location>
        <begin position="2719"/>
        <end position="2938"/>
    </location>
</feature>
<sequence>MESCMKDQRYFLRVASHIFAANVIEDKISNIEALDKFCDGLAVILVFTKDEEKTLKLSNEFEDSAETTTRVIFYKNKQVPLTPENLRSTVAIITQRGTADEAFLSSLKQVVQLNTSICTQNLIIIIEKLCVLIVSESSSLRAELRYWRSKTDSRSIVYWKILEPLYNTLELLPSQSISELNAFLEMAEECIDSLWQCSERFSEFRIKQLIYLIGSELAEQIAGKLEKSNIWNDENAIDVLELCIGLCDQWLFAVEVYFGNIWKKVADNPWKDGALKLEFLTNFKSKLEQVIEHSLLLFNFGCICFATVIKIKEHLNAAIDNDDKSVVLETNAQLLIVDNDSGILSVSYNDRLIKLIRDVRQLTSLGFAIPAKIIACSSRAEKFYKYGIVLKQIAHFYNTIEQQMLPCQQAMMLDEALAFEKLIIPDKRDEYSVSTVTWNDPKKLERYITKLQDAAERLTARNRMLRKAHFEITMMILQLMDTDLFKDMTKWKDILVNIRTKIAEQEQYGTAQKNMRPWLFFWDKQLYKALQIQYQWGIESLHLQMPIIQAQLVFKERKIQLRPPIEEIRSKYYHELKKFLSIPYKFRGVQDTEQVTVVLAELNATRFYNLYEKAENLFANLAVIGEVDLEELIETNFTRAEDWELQIKSLKSKGREAEKLPNEVRLECIVVSTQPVRVAIDDMLQRLYDTLVWTLRNSTVTQVQTISNFLNEAIQVLSSRPQSLEDIATVNHKHSEFAKTSKEVCTVQDKNLLLRSIAGNGVEQILHVLQDWEKFDLMFDSHQMMIKDQVGYLKNKIVKNISTINDECEKLVAHWNQFKPKPQRLQDSRNAMLEAIEVIKENRISFDELWARVESLKEECSQVDIENPEFLMLDDMRNDLETFENSWLLYEQFNEDVKKFGDEDWILFRFESRTHLFTELLMEWREKLKAISTSQITIQIEKEIENFMSATNGLKYCRDDALSPEHWAEVFRLLKIPKGVTLAKLKFNDLLTVSGAIIEHTEELKAISGRARSETTIREAIQELELWAAQAEFTLTDYSCTNGVIIKIVKEWKDAINSVKDSQAILQSVKSSPYYAQFSDKTAVWETRLRQLMNVELYLQKLHEIQRKWVYLEPIFGRGSVPSETARFRRVDLEFRSILSDVCSDTRLVNFCSRNGLQIRLNQIIDQLGRCHRALNSYLEEKRNIFPRFYFIGDDDLLEILGQSTNPNVIQAHLKKLFQGINSVIFDENNTVVKAVVSAEGEIVELRDEVKIVTNVEEWILDLTHSMKSTIKVLIMECINDTNPDISKYPAQVLCLVENIKFCQQCENVITKRDLLKEYKEKLITDLEKFSTIRSNERFVESKLKALMLEKIHHIGIINELLKAGSNIADKNVWIWQKQLRFYRDLRTGNVIIRQLNAEFVYSYEYQVNKLIVQTPLTEKCYLNLTQAMAIGLGGSPYGPAGTGKTETVKALGSLFGRQVLVFNCDEGIDAKSMSRIFVGLVQCGAWGCFDEFNRLDQAVLSAVSTQIQTIQDAIRSYSGKCSLNGREVTVNDNSAIFITMNPASRGYGGRQKLPNNLKQLFRPIVMSVPNQQMIVETILYSKGFKDAAVIARKLTLLFKLSKEMLSAQQHYDWGLRALRTVLQFCDDLLKTGTNRNTTKIIVRALSLSTFSKLTFNDSHRFASLIKDFFPTVEQIADEVKKILELHELLKQRMGVVVLGPSGTGKSTVLQVLYKALQKTEQNINLFQFNPKSMPREKLLGYMDFDTREWFDGVITAASRQAMKDPSKSTWIVCDGDIDPEWVEALNSVLDDNKILTLPTGERIQLRSNVNFIFETDDLKHASPATISRMGMLYVSEEILNPESLVECWLANNNLLDSDMAQWIKNYVYKCLKWLAEKSKNEFSANPTTVVQNVLCRLEADQTFHQFLIHLYRGISPYTNPESRKELAKSLIFNEIVLPDAECPENAYYDKETKKLACFVDEYADSVNVADIDNLDLVQTSFAQSFINNIETFLSCEKRQSFIVYGPEGSGKNTILKHIFRREVELQVVTLHCTANTKLVKLTYFKRHCIITSGTYGRTLKPKYKSNLILYVKAINVVQPDKWGTFEVVSLLQQLLTYHGFYDENLEWIHVEGLQVSFFLSSKAELEESDSIRCIQFPRCCSEKSQETLTSVIIYEINRIFLDCLVDEDDKIRYTLYYIFLINFSSGSMVLAGKSGMGRQAAVCLIAYIHQMKVFSPKVFKDYTLKQFYAELKEAMEYSVVNNEHILFVIEEYQILEDEFIQTLNSVLECGDFPGLFTQQELDSLLLKLAEQISKESFDGDLYDFFSYSKGLETDERTLKNFCQVYEAVPASVSIPLKYIAFINNYVKIYEKKQAAVKNRLNKITAGVERLTEAKETVTKLQSEAGKKRKLLKDKQEEANRALKAISESMTGAKSQRDDIEQLKAAAEVENAKIEKQKDLIEEQLREVEPLLQEAREAVGSIKSESLSEIRSLRAPPETIRDILQAVLLFMGILDTSWEAMRKFLARNTVKEEIINFDAHNVTADTRKKVMALVNSRISSFDPKTAKRASIAAAPLAAWVLANLQYSAILERITPLEREKTQLTKNLGKAEKRMLKLSEGLKNVDNKVAELKANFEKLMKEATEIKIGLEDEQKKINAAGTLVDRLTGEFNRWRSQVEELQDQSTELKQYAILSAAFVTFLGSFAEQTRSKIIEMWSKILYIPEFSLLKFISDDKEQLMWKNEGASADNLSLENLSILFNTTQTSLIIDPFGITTSFLRQHFSAENVEEVSAASADFNTQVELGVRFGKTIVVVDIEAIDPSLYKLLRNELLFQGSHYMITIGKKVVDYNNEFRIFFCTKNNRINLPQCIKRVINEVNFTTTKTGLSSQLLTVAINIEQPELENRSAALTRNIEESKVKLEEVETELLEALSSAEGSLLENTQLLDSLNKSKESAEQIAESLQETNALKKEVDEQRQAYLPLASTASTLYFTIHDQHKYNHMYSFNANTVVRLFQKTITDFKKRLEATVFNYATRALFKSDRLCFAITFIRAIYPELIQQNEWKLFVDMFFTDITNESGKPITWISQDRMPYVMLIKVYLPSVYNKLRLEQESAWKEFNACVDCELRFPTLIADTVTEFQKVLLIQAIRPNRLHSALTMFVKKEQQLDLCNFDLEAIYDSESNENEPVLIITGTGADPSQVLEDLASNKIGLGKLHQISMGQGQLDAVLQMLKYCAETGHWICIKNLHLSTNNILSIYNEFMSLPRHPKFRLWLISEADNDFPTIVLQNSIKITYEPPSGVKSNLLRTLHQWRSSNVTGGVIKMQCLYILAWVHALLQERRTYIPQGWTEFYEFNESDLRVARQAIDSITGNLQQDQIDWEFLRGMMQTVFYGNRIDRHFDFTVLLAYLQQNFNSSVISGRMMELKDNIRIPSSTRIQDYINATESQFPNEDTPSLFGLPQNINSVWATRHSIILERNSLHTTPIPQIITSDDPLEELITLEFSNAVSLVRLTAMTQTVSQANSIIKHQTPEEWQELWRGPKEPYQYISSLIFKATSINELKTAAKKHQLLTTPIKLSKLFRPIALINALRQYTARKEKTSIDELKLQNSWKPNHTDGSTFMEITGLYIQGAIFEQELCPTCSSSPAFSPVTPDLHSASHSVVLPLYADPERDDLVAELRMPCRNPAQWQTTSVALFLSNT</sequence>
<dbReference type="Proteomes" id="UP000046393">
    <property type="component" value="Unplaced"/>
</dbReference>
<keyword evidence="12" id="KW-0243">Dynein</keyword>
<dbReference type="FunFam" id="3.20.180.20:FF:000002">
    <property type="entry name" value="Cytoplasmic dynein heavy chain 1"/>
    <property type="match status" value="1"/>
</dbReference>
<dbReference type="InterPro" id="IPR041658">
    <property type="entry name" value="AAA_lid_11"/>
</dbReference>
<dbReference type="InterPro" id="IPR042219">
    <property type="entry name" value="AAA_lid_11_sf"/>
</dbReference>
<dbReference type="InterPro" id="IPR035706">
    <property type="entry name" value="AAA_9"/>
</dbReference>
<evidence type="ECO:0000256" key="17">
    <source>
        <dbReference type="ARBA" id="ARBA00023212"/>
    </source>
</evidence>
<dbReference type="InterPro" id="IPR026983">
    <property type="entry name" value="DHC"/>
</dbReference>
<feature type="domain" description="Cytoplasmic dynein 2 heavy chain 1 AAA+ ATPase" evidence="30">
    <location>
        <begin position="1844"/>
        <end position="1931"/>
    </location>
</feature>
<dbReference type="GO" id="GO:0005874">
    <property type="term" value="C:microtubule"/>
    <property type="evidence" value="ECO:0007669"/>
    <property type="project" value="UniProtKB-KW"/>
</dbReference>
<name>A0A158R4I4_9BILA</name>
<feature type="domain" description="Dynein heavy chain linker" evidence="23">
    <location>
        <begin position="873"/>
        <end position="1278"/>
    </location>
</feature>
<evidence type="ECO:0000256" key="19">
    <source>
        <dbReference type="ARBA" id="ARBA00023902"/>
    </source>
</evidence>
<evidence type="ECO:0000256" key="14">
    <source>
        <dbReference type="ARBA" id="ARBA00023069"/>
    </source>
</evidence>
<dbReference type="InterPro" id="IPR035699">
    <property type="entry name" value="AAA_6"/>
</dbReference>
<dbReference type="STRING" id="451379.A0A158R4I4"/>
<evidence type="ECO:0000256" key="9">
    <source>
        <dbReference type="ARBA" id="ARBA00022741"/>
    </source>
</evidence>
<evidence type="ECO:0000256" key="1">
    <source>
        <dbReference type="ARBA" id="ARBA00004138"/>
    </source>
</evidence>
<dbReference type="Gene3D" id="3.10.490.20">
    <property type="match status" value="1"/>
</dbReference>
<evidence type="ECO:0000259" key="30">
    <source>
        <dbReference type="Pfam" id="PF21264"/>
    </source>
</evidence>
<feature type="domain" description="Dynein heavy chain C-terminal" evidence="29">
    <location>
        <begin position="3500"/>
        <end position="3678"/>
    </location>
</feature>
<protein>
    <recommendedName>
        <fullName evidence="19">Cytoplasmic dynein 2 heavy chain 1</fullName>
    </recommendedName>
</protein>
<evidence type="ECO:0000313" key="31">
    <source>
        <dbReference type="Proteomes" id="UP000046393"/>
    </source>
</evidence>
<keyword evidence="14" id="KW-0969">Cilium</keyword>
<evidence type="ECO:0000256" key="12">
    <source>
        <dbReference type="ARBA" id="ARBA00023017"/>
    </source>
</evidence>
<dbReference type="GO" id="GO:0005886">
    <property type="term" value="C:plasma membrane"/>
    <property type="evidence" value="ECO:0007669"/>
    <property type="project" value="UniProtKB-SubCell"/>
</dbReference>
<evidence type="ECO:0000259" key="22">
    <source>
        <dbReference type="Pfam" id="PF08385"/>
    </source>
</evidence>
<keyword evidence="11" id="KW-0067">ATP-binding</keyword>
<feature type="domain" description="Dynein heavy chain region D6 P-loop" evidence="21">
    <location>
        <begin position="3164"/>
        <end position="3274"/>
    </location>
</feature>
<keyword evidence="18" id="KW-0966">Cell projection</keyword>
<dbReference type="GO" id="GO:0005524">
    <property type="term" value="F:ATP binding"/>
    <property type="evidence" value="ECO:0007669"/>
    <property type="project" value="UniProtKB-KW"/>
</dbReference>
<keyword evidence="16" id="KW-0505">Motor protein</keyword>
<dbReference type="GO" id="GO:0008569">
    <property type="term" value="F:minus-end-directed microtubule motor activity"/>
    <property type="evidence" value="ECO:0007669"/>
    <property type="project" value="InterPro"/>
</dbReference>
<dbReference type="InterPro" id="IPR042222">
    <property type="entry name" value="Dynein_2_N"/>
</dbReference>
<feature type="domain" description="Dynein heavy chain tail" evidence="22">
    <location>
        <begin position="330"/>
        <end position="425"/>
    </location>
</feature>
<dbReference type="Gene3D" id="1.10.8.720">
    <property type="entry name" value="Region D6 of dynein motor"/>
    <property type="match status" value="1"/>
</dbReference>
<evidence type="ECO:0000313" key="32">
    <source>
        <dbReference type="WBParaSite" id="SMUV_0000348501-mRNA-1"/>
    </source>
</evidence>
<dbReference type="WBParaSite" id="SMUV_0000348501-mRNA-1">
    <property type="protein sequence ID" value="SMUV_0000348501-mRNA-1"/>
    <property type="gene ID" value="SMUV_0000348501"/>
</dbReference>
<dbReference type="Gene3D" id="1.10.8.710">
    <property type="match status" value="1"/>
</dbReference>
<evidence type="ECO:0000256" key="6">
    <source>
        <dbReference type="ARBA" id="ARBA00022475"/>
    </source>
</evidence>
<evidence type="ECO:0000259" key="29">
    <source>
        <dbReference type="Pfam" id="PF18199"/>
    </source>
</evidence>
<dbReference type="InterPro" id="IPR013602">
    <property type="entry name" value="Dynein_heavy_linker"/>
</dbReference>
<dbReference type="Gene3D" id="1.20.140.100">
    <property type="entry name" value="Dynein heavy chain, N-terminal domain 2"/>
    <property type="match status" value="1"/>
</dbReference>
<dbReference type="Pfam" id="PF18199">
    <property type="entry name" value="Dynein_C"/>
    <property type="match status" value="1"/>
</dbReference>
<organism evidence="31 32">
    <name type="scientific">Syphacia muris</name>
    <dbReference type="NCBI Taxonomy" id="451379"/>
    <lineage>
        <taxon>Eukaryota</taxon>
        <taxon>Metazoa</taxon>
        <taxon>Ecdysozoa</taxon>
        <taxon>Nematoda</taxon>
        <taxon>Chromadorea</taxon>
        <taxon>Rhabditida</taxon>
        <taxon>Spirurina</taxon>
        <taxon>Oxyuridomorpha</taxon>
        <taxon>Oxyuroidea</taxon>
        <taxon>Oxyuridae</taxon>
        <taxon>Syphacia</taxon>
    </lineage>
</organism>
<dbReference type="Pfam" id="PF08385">
    <property type="entry name" value="DHC_N1"/>
    <property type="match status" value="1"/>
</dbReference>
<evidence type="ECO:0000256" key="5">
    <source>
        <dbReference type="ARBA" id="ARBA00022473"/>
    </source>
</evidence>
<evidence type="ECO:0000256" key="13">
    <source>
        <dbReference type="ARBA" id="ARBA00023054"/>
    </source>
</evidence>
<dbReference type="GO" id="GO:0007018">
    <property type="term" value="P:microtubule-based movement"/>
    <property type="evidence" value="ECO:0007669"/>
    <property type="project" value="InterPro"/>
</dbReference>
<feature type="coiled-coil region" evidence="20">
    <location>
        <begin position="2594"/>
        <end position="2663"/>
    </location>
</feature>
<dbReference type="Gene3D" id="1.20.920.20">
    <property type="match status" value="1"/>
</dbReference>
<dbReference type="Pfam" id="PF12781">
    <property type="entry name" value="AAA_9"/>
    <property type="match status" value="1"/>
</dbReference>
<evidence type="ECO:0000259" key="23">
    <source>
        <dbReference type="Pfam" id="PF08393"/>
    </source>
</evidence>
<evidence type="ECO:0000256" key="10">
    <source>
        <dbReference type="ARBA" id="ARBA00022794"/>
    </source>
</evidence>
<evidence type="ECO:0000259" key="26">
    <source>
        <dbReference type="Pfam" id="PF12780"/>
    </source>
</evidence>
<feature type="coiled-coil region" evidence="20">
    <location>
        <begin position="2886"/>
        <end position="2958"/>
    </location>
</feature>
<keyword evidence="13 20" id="KW-0175">Coiled coil</keyword>
<dbReference type="Pfam" id="PF12780">
    <property type="entry name" value="AAA_8"/>
    <property type="match status" value="1"/>
</dbReference>
<evidence type="ECO:0000256" key="4">
    <source>
        <dbReference type="ARBA" id="ARBA00008887"/>
    </source>
</evidence>
<keyword evidence="31" id="KW-1185">Reference proteome</keyword>
<dbReference type="FunFam" id="3.40.50.300:FF:000071">
    <property type="entry name" value="Cytoplasmic dynein heavy chain 1"/>
    <property type="match status" value="1"/>
</dbReference>
<keyword evidence="7" id="KW-0963">Cytoplasm</keyword>
<dbReference type="GO" id="GO:0030286">
    <property type="term" value="C:dynein complex"/>
    <property type="evidence" value="ECO:0007669"/>
    <property type="project" value="UniProtKB-KW"/>
</dbReference>
<keyword evidence="8" id="KW-0493">Microtubule</keyword>
<dbReference type="InterPro" id="IPR049400">
    <property type="entry name" value="DYNC2H1_AAA_dom"/>
</dbReference>
<feature type="domain" description="Dynein heavy chain AAA lid" evidence="28">
    <location>
        <begin position="3305"/>
        <end position="3442"/>
    </location>
</feature>
<dbReference type="Gene3D" id="3.40.50.300">
    <property type="entry name" value="P-loop containing nucleotide triphosphate hydrolases"/>
    <property type="match status" value="6"/>
</dbReference>
<keyword evidence="10" id="KW-0970">Cilium biogenesis/degradation</keyword>
<feature type="domain" description="Dynein heavy chain AAA module D4" evidence="26">
    <location>
        <begin position="2182"/>
        <end position="2301"/>
    </location>
</feature>
<dbReference type="Pfam" id="PF08393">
    <property type="entry name" value="DHC_N2"/>
    <property type="match status" value="1"/>
</dbReference>
<keyword evidence="17" id="KW-0206">Cytoskeleton</keyword>
<dbReference type="FunFam" id="1.20.920.20:FF:000002">
    <property type="entry name" value="Cytoplasmic dynein 1 heavy chain"/>
    <property type="match status" value="1"/>
</dbReference>
<keyword evidence="9" id="KW-0547">Nucleotide-binding</keyword>
<evidence type="ECO:0000256" key="8">
    <source>
        <dbReference type="ARBA" id="ARBA00022701"/>
    </source>
</evidence>
<dbReference type="GO" id="GO:0005929">
    <property type="term" value="C:cilium"/>
    <property type="evidence" value="ECO:0007669"/>
    <property type="project" value="UniProtKB-SubCell"/>
</dbReference>
<evidence type="ECO:0000259" key="25">
    <source>
        <dbReference type="Pfam" id="PF12777"/>
    </source>
</evidence>
<dbReference type="InterPro" id="IPR027417">
    <property type="entry name" value="P-loop_NTPase"/>
</dbReference>
<dbReference type="Pfam" id="PF12777">
    <property type="entry name" value="MT"/>
    <property type="match status" value="1"/>
</dbReference>
<dbReference type="Gene3D" id="1.20.58.1120">
    <property type="match status" value="1"/>
</dbReference>
<evidence type="ECO:0000256" key="2">
    <source>
        <dbReference type="ARBA" id="ARBA00004202"/>
    </source>
</evidence>
<dbReference type="InterPro" id="IPR041228">
    <property type="entry name" value="Dynein_C"/>
</dbReference>
<evidence type="ECO:0000256" key="16">
    <source>
        <dbReference type="ARBA" id="ARBA00023175"/>
    </source>
</evidence>
<dbReference type="Pfam" id="PF18198">
    <property type="entry name" value="AAA_lid_11"/>
    <property type="match status" value="1"/>
</dbReference>
<evidence type="ECO:0000256" key="20">
    <source>
        <dbReference type="SAM" id="Coils"/>
    </source>
</evidence>
<dbReference type="Gene3D" id="6.10.140.1060">
    <property type="match status" value="1"/>
</dbReference>
<reference evidence="32" key="1">
    <citation type="submission" date="2016-04" db="UniProtKB">
        <authorList>
            <consortium name="WormBaseParasite"/>
        </authorList>
    </citation>
    <scope>IDENTIFICATION</scope>
</reference>
<evidence type="ECO:0000256" key="3">
    <source>
        <dbReference type="ARBA" id="ARBA00004245"/>
    </source>
</evidence>
<dbReference type="Gene3D" id="3.20.180.20">
    <property type="entry name" value="Dynein heavy chain, N-terminal domain 2"/>
    <property type="match status" value="1"/>
</dbReference>
<comment type="subcellular location">
    <subcellularLocation>
        <location evidence="2">Cell membrane</location>
        <topology evidence="2">Peripheral membrane protein</topology>
    </subcellularLocation>
    <subcellularLocation>
        <location evidence="1">Cell projection</location>
        <location evidence="1">Cilium</location>
    </subcellularLocation>
    <subcellularLocation>
        <location evidence="3">Cytoplasm</location>
        <location evidence="3">Cytoskeleton</location>
    </subcellularLocation>
</comment>
<dbReference type="InterPro" id="IPR024743">
    <property type="entry name" value="Dynein_HC_stalk"/>
</dbReference>
<keyword evidence="5" id="KW-0217">Developmental protein</keyword>
<feature type="domain" description="Dynein heavy chain hydrolytic ATP-binding dynein motor region" evidence="24">
    <location>
        <begin position="1402"/>
        <end position="1705"/>
    </location>
</feature>
<dbReference type="InterPro" id="IPR004273">
    <property type="entry name" value="Dynein_heavy_D6_P-loop"/>
</dbReference>
<dbReference type="GO" id="GO:0030030">
    <property type="term" value="P:cell projection organization"/>
    <property type="evidence" value="ECO:0007669"/>
    <property type="project" value="UniProtKB-KW"/>
</dbReference>
<comment type="similarity">
    <text evidence="4">Belongs to the dynein heavy chain family.</text>
</comment>
<dbReference type="Pfam" id="PF21264">
    <property type="entry name" value="DYNC2H1_AAA_dom"/>
    <property type="match status" value="1"/>
</dbReference>
<dbReference type="PANTHER" id="PTHR45703">
    <property type="entry name" value="DYNEIN HEAVY CHAIN"/>
    <property type="match status" value="1"/>
</dbReference>
<evidence type="ECO:0000256" key="18">
    <source>
        <dbReference type="ARBA" id="ARBA00023273"/>
    </source>
</evidence>
<evidence type="ECO:0000259" key="27">
    <source>
        <dbReference type="Pfam" id="PF12781"/>
    </source>
</evidence>
<evidence type="ECO:0000259" key="21">
    <source>
        <dbReference type="Pfam" id="PF03028"/>
    </source>
</evidence>
<dbReference type="PANTHER" id="PTHR45703:SF22">
    <property type="entry name" value="DYNEIN CYTOPLASMIC 2 HEAVY CHAIN 1"/>
    <property type="match status" value="1"/>
</dbReference>